<comment type="subcellular location">
    <subcellularLocation>
        <location evidence="1">Cytoplasm</location>
    </subcellularLocation>
</comment>
<keyword evidence="1" id="KW-0548">Nucleotidyltransferase</keyword>
<gene>
    <name evidence="1" type="primary">rpo4</name>
    <name evidence="1" type="synonym">rpoF</name>
    <name evidence="2" type="ORF">ENT52_07515</name>
</gene>
<dbReference type="PANTHER" id="PTHR39646">
    <property type="entry name" value="RNA POLYMERASE RPB4"/>
    <property type="match status" value="1"/>
</dbReference>
<keyword evidence="1" id="KW-0808">Transferase</keyword>
<dbReference type="GO" id="GO:0005737">
    <property type="term" value="C:cytoplasm"/>
    <property type="evidence" value="ECO:0007669"/>
    <property type="project" value="UniProtKB-SubCell"/>
</dbReference>
<dbReference type="AlphaFoldDB" id="A0A7J3M5I7"/>
<dbReference type="Gene3D" id="1.10.150.80">
    <property type="entry name" value="HRDC domain"/>
    <property type="match status" value="1"/>
</dbReference>
<keyword evidence="1" id="KW-0240">DNA-directed RNA polymerase</keyword>
<dbReference type="InterPro" id="IPR010924">
    <property type="entry name" value="Rpo4"/>
</dbReference>
<dbReference type="Pfam" id="PF03874">
    <property type="entry name" value="RNA_pol_Rpb4"/>
    <property type="match status" value="1"/>
</dbReference>
<protein>
    <recommendedName>
        <fullName evidence="1">DNA-directed RNA polymerase subunit Rpo4</fullName>
        <ecNumber evidence="1">2.7.7.6</ecNumber>
    </recommendedName>
    <alternativeName>
        <fullName evidence="1">DNA-directed RNA polymerase subunit F</fullName>
    </alternativeName>
</protein>
<dbReference type="InterPro" id="IPR005574">
    <property type="entry name" value="Rpb4/RPC9"/>
</dbReference>
<dbReference type="PANTHER" id="PTHR39646:SF1">
    <property type="entry name" value="DNA-DIRECTED RNA POLYMERASE SUBUNIT RPO4"/>
    <property type="match status" value="1"/>
</dbReference>
<dbReference type="HAMAP" id="MF_00864">
    <property type="entry name" value="RNApol_arch_Rpo4"/>
    <property type="match status" value="1"/>
</dbReference>
<comment type="caution">
    <text evidence="2">The sequence shown here is derived from an EMBL/GenBank/DDBJ whole genome shotgun (WGS) entry which is preliminary data.</text>
</comment>
<keyword evidence="1" id="KW-0804">Transcription</keyword>
<dbReference type="GO" id="GO:0003899">
    <property type="term" value="F:DNA-directed RNA polymerase activity"/>
    <property type="evidence" value="ECO:0007669"/>
    <property type="project" value="UniProtKB-UniRule"/>
</dbReference>
<dbReference type="GO" id="GO:0000428">
    <property type="term" value="C:DNA-directed RNA polymerase complex"/>
    <property type="evidence" value="ECO:0007669"/>
    <property type="project" value="UniProtKB-KW"/>
</dbReference>
<evidence type="ECO:0000256" key="1">
    <source>
        <dbReference type="HAMAP-Rule" id="MF_00864"/>
    </source>
</evidence>
<comment type="catalytic activity">
    <reaction evidence="1">
        <text>RNA(n) + a ribonucleoside 5'-triphosphate = RNA(n+1) + diphosphate</text>
        <dbReference type="Rhea" id="RHEA:21248"/>
        <dbReference type="Rhea" id="RHEA-COMP:14527"/>
        <dbReference type="Rhea" id="RHEA-COMP:17342"/>
        <dbReference type="ChEBI" id="CHEBI:33019"/>
        <dbReference type="ChEBI" id="CHEBI:61557"/>
        <dbReference type="ChEBI" id="CHEBI:140395"/>
        <dbReference type="EC" id="2.7.7.6"/>
    </reaction>
</comment>
<dbReference type="SUPFAM" id="SSF47819">
    <property type="entry name" value="HRDC-like"/>
    <property type="match status" value="1"/>
</dbReference>
<dbReference type="InterPro" id="IPR044876">
    <property type="entry name" value="HRDC_dom_sf"/>
</dbReference>
<dbReference type="InterPro" id="IPR010997">
    <property type="entry name" value="HRDC-like_sf"/>
</dbReference>
<accession>A0A7J3M5I7</accession>
<comment type="function">
    <text evidence="1">DNA-dependent RNA polymerase (RNAP) catalyzes the transcription of DNA into RNA using the four ribonucleoside triphosphates as substrates. This subunit is less well bound than the others.</text>
</comment>
<dbReference type="EC" id="2.7.7.6" evidence="1"/>
<evidence type="ECO:0000313" key="2">
    <source>
        <dbReference type="EMBL" id="HGT83554.1"/>
    </source>
</evidence>
<sequence length="115" mass="13665">MFKEVKSFEYITISEAREIMEKIAKQRQENAELLFETRRALRHLRNFSKLSAEKAKKLVEELMQLPQVGRKDLAVKIADIMPKVADEVRVIYAKERTLTNEEIEQILEIVNRYRE</sequence>
<dbReference type="PIRSF" id="PIRSF005053">
    <property type="entry name" value="RNA_pol_F_arch"/>
    <property type="match status" value="1"/>
</dbReference>
<keyword evidence="1" id="KW-0963">Cytoplasm</keyword>
<proteinExistence type="inferred from homology"/>
<reference evidence="2" key="1">
    <citation type="journal article" date="2020" name="mSystems">
        <title>Genome- and Community-Level Interaction Insights into Carbon Utilization and Element Cycling Functions of Hydrothermarchaeota in Hydrothermal Sediment.</title>
        <authorList>
            <person name="Zhou Z."/>
            <person name="Liu Y."/>
            <person name="Xu W."/>
            <person name="Pan J."/>
            <person name="Luo Z.H."/>
            <person name="Li M."/>
        </authorList>
    </citation>
    <scope>NUCLEOTIDE SEQUENCE [LARGE SCALE GENOMIC DNA]</scope>
    <source>
        <strain evidence="2">SpSt-587</strain>
    </source>
</reference>
<comment type="similarity">
    <text evidence="1">Belongs to the eukaryotic RPB4 RNA polymerase subunit family.</text>
</comment>
<dbReference type="Gene3D" id="6.10.140.10">
    <property type="match status" value="1"/>
</dbReference>
<dbReference type="EMBL" id="DSYZ01000139">
    <property type="protein sequence ID" value="HGT83554.1"/>
    <property type="molecule type" value="Genomic_DNA"/>
</dbReference>
<organism evidence="2">
    <name type="scientific">Archaeoglobus fulgidus</name>
    <dbReference type="NCBI Taxonomy" id="2234"/>
    <lineage>
        <taxon>Archaea</taxon>
        <taxon>Methanobacteriati</taxon>
        <taxon>Methanobacteriota</taxon>
        <taxon>Archaeoglobi</taxon>
        <taxon>Archaeoglobales</taxon>
        <taxon>Archaeoglobaceae</taxon>
        <taxon>Archaeoglobus</taxon>
    </lineage>
</organism>
<comment type="subunit">
    <text evidence="1">Part of the RNA polymerase complex. Forms a stalk with Rpo7 that extends from the main structure.</text>
</comment>
<dbReference type="GO" id="GO:0006352">
    <property type="term" value="P:DNA-templated transcription initiation"/>
    <property type="evidence" value="ECO:0007669"/>
    <property type="project" value="InterPro"/>
</dbReference>
<dbReference type="GO" id="GO:0000166">
    <property type="term" value="F:nucleotide binding"/>
    <property type="evidence" value="ECO:0007669"/>
    <property type="project" value="InterPro"/>
</dbReference>
<name>A0A7J3M5I7_ARCFL</name>